<keyword evidence="3" id="KW-1003">Cell membrane</keyword>
<name>A0A1Y5RCT9_9RHOB</name>
<proteinExistence type="inferred from homology"/>
<gene>
    <name evidence="13" type="ORF">PSJ8397_00264</name>
</gene>
<dbReference type="RefSeq" id="WP_235000535.1">
    <property type="nucleotide sequence ID" value="NZ_FWFT01000001.1"/>
</dbReference>
<dbReference type="Gene3D" id="2.30.30.60">
    <property type="match status" value="1"/>
</dbReference>
<dbReference type="InterPro" id="IPR023408">
    <property type="entry name" value="MscS_beta-dom_sf"/>
</dbReference>
<feature type="signal peptide" evidence="9">
    <location>
        <begin position="1"/>
        <end position="26"/>
    </location>
</feature>
<reference evidence="13 14" key="1">
    <citation type="submission" date="2017-03" db="EMBL/GenBank/DDBJ databases">
        <authorList>
            <person name="Afonso C.L."/>
            <person name="Miller P.J."/>
            <person name="Scott M.A."/>
            <person name="Spackman E."/>
            <person name="Goraichik I."/>
            <person name="Dimitrov K.M."/>
            <person name="Suarez D.L."/>
            <person name="Swayne D.E."/>
        </authorList>
    </citation>
    <scope>NUCLEOTIDE SEQUENCE [LARGE SCALE GENOMIC DNA]</scope>
    <source>
        <strain evidence="13 14">CECT 8397</strain>
    </source>
</reference>
<dbReference type="SUPFAM" id="SSF82689">
    <property type="entry name" value="Mechanosensitive channel protein MscS (YggB), C-terminal domain"/>
    <property type="match status" value="1"/>
</dbReference>
<feature type="transmembrane region" description="Helical" evidence="8">
    <location>
        <begin position="321"/>
        <end position="342"/>
    </location>
</feature>
<feature type="transmembrane region" description="Helical" evidence="8">
    <location>
        <begin position="619"/>
        <end position="648"/>
    </location>
</feature>
<feature type="transmembrane region" description="Helical" evidence="8">
    <location>
        <begin position="552"/>
        <end position="569"/>
    </location>
</feature>
<dbReference type="AlphaFoldDB" id="A0A1Y5RCT9"/>
<evidence type="ECO:0000256" key="2">
    <source>
        <dbReference type="ARBA" id="ARBA00008017"/>
    </source>
</evidence>
<evidence type="ECO:0000313" key="14">
    <source>
        <dbReference type="Proteomes" id="UP000193623"/>
    </source>
</evidence>
<feature type="transmembrane region" description="Helical" evidence="8">
    <location>
        <begin position="590"/>
        <end position="613"/>
    </location>
</feature>
<dbReference type="SUPFAM" id="SSF82861">
    <property type="entry name" value="Mechanosensitive channel protein MscS (YggB), transmembrane region"/>
    <property type="match status" value="1"/>
</dbReference>
<dbReference type="PANTHER" id="PTHR30347:SF1">
    <property type="entry name" value="MECHANOSENSITIVE CHANNEL MSCK"/>
    <property type="match status" value="1"/>
</dbReference>
<protein>
    <submittedName>
        <fullName evidence="13">Putative MscS family protein.1</fullName>
    </submittedName>
</protein>
<dbReference type="GO" id="GO:0008381">
    <property type="term" value="F:mechanosensitive monoatomic ion channel activity"/>
    <property type="evidence" value="ECO:0007669"/>
    <property type="project" value="UniProtKB-ARBA"/>
</dbReference>
<evidence type="ECO:0000256" key="9">
    <source>
        <dbReference type="SAM" id="SignalP"/>
    </source>
</evidence>
<feature type="transmembrane region" description="Helical" evidence="8">
    <location>
        <begin position="280"/>
        <end position="301"/>
    </location>
</feature>
<dbReference type="Gene3D" id="1.10.287.1260">
    <property type="match status" value="1"/>
</dbReference>
<keyword evidence="4 8" id="KW-0812">Transmembrane</keyword>
<keyword evidence="5 8" id="KW-1133">Transmembrane helix</keyword>
<dbReference type="GO" id="GO:0005886">
    <property type="term" value="C:plasma membrane"/>
    <property type="evidence" value="ECO:0007669"/>
    <property type="project" value="UniProtKB-SubCell"/>
</dbReference>
<dbReference type="Pfam" id="PF00924">
    <property type="entry name" value="MS_channel_2nd"/>
    <property type="match status" value="1"/>
</dbReference>
<evidence type="ECO:0000256" key="1">
    <source>
        <dbReference type="ARBA" id="ARBA00004651"/>
    </source>
</evidence>
<feature type="transmembrane region" description="Helical" evidence="8">
    <location>
        <begin position="389"/>
        <end position="409"/>
    </location>
</feature>
<evidence type="ECO:0000256" key="8">
    <source>
        <dbReference type="SAM" id="Phobius"/>
    </source>
</evidence>
<feature type="domain" description="Mechanosensitive ion channel MscS" evidence="10">
    <location>
        <begin position="635"/>
        <end position="702"/>
    </location>
</feature>
<feature type="chain" id="PRO_5012373467" evidence="9">
    <location>
        <begin position="27"/>
        <end position="837"/>
    </location>
</feature>
<dbReference type="SUPFAM" id="SSF50182">
    <property type="entry name" value="Sm-like ribonucleoproteins"/>
    <property type="match status" value="1"/>
</dbReference>
<evidence type="ECO:0000256" key="6">
    <source>
        <dbReference type="ARBA" id="ARBA00023136"/>
    </source>
</evidence>
<keyword evidence="9" id="KW-0732">Signal</keyword>
<feature type="transmembrane region" description="Helical" evidence="8">
    <location>
        <begin position="500"/>
        <end position="524"/>
    </location>
</feature>
<evidence type="ECO:0000313" key="13">
    <source>
        <dbReference type="EMBL" id="SLN14427.1"/>
    </source>
</evidence>
<dbReference type="InterPro" id="IPR010920">
    <property type="entry name" value="LSM_dom_sf"/>
</dbReference>
<feature type="domain" description="DUF3772" evidence="11">
    <location>
        <begin position="166"/>
        <end position="213"/>
    </location>
</feature>
<dbReference type="InterPro" id="IPR049278">
    <property type="entry name" value="MS_channel_C"/>
</dbReference>
<dbReference type="InterPro" id="IPR011014">
    <property type="entry name" value="MscS_channel_TM-2"/>
</dbReference>
<accession>A0A1Y5RCT9</accession>
<comment type="subcellular location">
    <subcellularLocation>
        <location evidence="1">Cell membrane</location>
        <topology evidence="1">Multi-pass membrane protein</topology>
    </subcellularLocation>
</comment>
<feature type="compositionally biased region" description="Polar residues" evidence="7">
    <location>
        <begin position="806"/>
        <end position="822"/>
    </location>
</feature>
<dbReference type="Gene3D" id="3.30.70.100">
    <property type="match status" value="1"/>
</dbReference>
<dbReference type="InterPro" id="IPR006685">
    <property type="entry name" value="MscS_channel_2nd"/>
</dbReference>
<evidence type="ECO:0000259" key="10">
    <source>
        <dbReference type="Pfam" id="PF00924"/>
    </source>
</evidence>
<feature type="transmembrane region" description="Helical" evidence="8">
    <location>
        <begin position="363"/>
        <end position="383"/>
    </location>
</feature>
<evidence type="ECO:0000256" key="7">
    <source>
        <dbReference type="SAM" id="MobiDB-lite"/>
    </source>
</evidence>
<dbReference type="InterPro" id="IPR011066">
    <property type="entry name" value="MscS_channel_C_sf"/>
</dbReference>
<feature type="compositionally biased region" description="Acidic residues" evidence="7">
    <location>
        <begin position="827"/>
        <end position="837"/>
    </location>
</feature>
<feature type="domain" description="Mechanosensitive ion channel MscS C-terminal" evidence="12">
    <location>
        <begin position="710"/>
        <end position="792"/>
    </location>
</feature>
<sequence length="837" mass="89908">MILRIAICVAMILGVALAVVPPQAVAQSTGVLDDLTGSAEQEATTDETPTDQGAVELTDEQAAAAAALPAVFEDLPEWEAFSQEAGETIQAGQTTSAALADLRVELVDWRDIFLARQSTNSARIATVQDQIDALGTAPDIGEEDPRVIARRAALTERLQELRAPARLADEAYTRANGLIGEIDAIVRDRQAQQFTERLTSPLVPTTWGPAISAFVSGVTSTAFEVTTRQSTPSRREDFTRNLPAILALLGVALVLVMRGRAWFGQLEGVLVARTRRGQGVVRFVLSLGQIIIPFLGLVALSEALELSNMLGRRTSDLVAALPQYGLFPILAHWLSGLLLPSGRTADDHPLKLDEDRSARASRRFVLTGYALMAFAYLDLFVSLNTLGGQAASVVMLPMGALLSWSVFWLGHTLRRDRVDEDADAARSFRQSLRGMASRGLKGAAIVAVLLACLGYPLAFSAIVFPAGVTLYVLGILLILQRLSVDGYTLLSSNENAAQDALIPVLIGFALILVSLPILAVIWGAQVTDLTELWARFREGFAIGATRISPTSFLTFLIIFIIGYTVTRLIQAALRSTVLPRTKLDIGGQNAIVAGMGYVGIFLAALIAITTAGIDLSGLAIVAGALSVGIGFGLQTIVSNFVAGIILLIERPISEGDWIEVGDRMGYVRDISVRSTRIETFDKTDVIVPNADLVSGQVTNWTRGNNVGRVIVPVGVAYGTDTDKVHKILSDIAQNHPMVLARPEPSVLFRGFGADSLDFEIRAFLRDVNWVMAVHSDMNHAINARFAEAGIEIPFAQRDVWLRNPETLTYSNGAPQTPTNAAQKDNDGADTPEGDGEA</sequence>
<dbReference type="InterPro" id="IPR022249">
    <property type="entry name" value="DUF3772"/>
</dbReference>
<feature type="transmembrane region" description="Helical" evidence="8">
    <location>
        <begin position="439"/>
        <end position="456"/>
    </location>
</feature>
<feature type="transmembrane region" description="Helical" evidence="8">
    <location>
        <begin position="462"/>
        <end position="479"/>
    </location>
</feature>
<dbReference type="PANTHER" id="PTHR30347">
    <property type="entry name" value="POTASSIUM CHANNEL RELATED"/>
    <property type="match status" value="1"/>
</dbReference>
<evidence type="ECO:0000256" key="3">
    <source>
        <dbReference type="ARBA" id="ARBA00022475"/>
    </source>
</evidence>
<dbReference type="Pfam" id="PF21082">
    <property type="entry name" value="MS_channel_3rd"/>
    <property type="match status" value="1"/>
</dbReference>
<feature type="transmembrane region" description="Helical" evidence="8">
    <location>
        <begin position="242"/>
        <end position="259"/>
    </location>
</feature>
<organism evidence="13 14">
    <name type="scientific">Pseudooctadecabacter jejudonensis</name>
    <dbReference type="NCBI Taxonomy" id="1391910"/>
    <lineage>
        <taxon>Bacteria</taxon>
        <taxon>Pseudomonadati</taxon>
        <taxon>Pseudomonadota</taxon>
        <taxon>Alphaproteobacteria</taxon>
        <taxon>Rhodobacterales</taxon>
        <taxon>Paracoccaceae</taxon>
        <taxon>Pseudooctadecabacter</taxon>
    </lineage>
</organism>
<dbReference type="Pfam" id="PF12607">
    <property type="entry name" value="DUF3772"/>
    <property type="match status" value="1"/>
</dbReference>
<comment type="similarity">
    <text evidence="2">Belongs to the MscS (TC 1.A.23) family.</text>
</comment>
<evidence type="ECO:0000259" key="11">
    <source>
        <dbReference type="Pfam" id="PF12607"/>
    </source>
</evidence>
<dbReference type="Proteomes" id="UP000193623">
    <property type="component" value="Unassembled WGS sequence"/>
</dbReference>
<feature type="region of interest" description="Disordered" evidence="7">
    <location>
        <begin position="806"/>
        <end position="837"/>
    </location>
</feature>
<dbReference type="EMBL" id="FWFT01000001">
    <property type="protein sequence ID" value="SLN14427.1"/>
    <property type="molecule type" value="Genomic_DNA"/>
</dbReference>
<dbReference type="InterPro" id="IPR052702">
    <property type="entry name" value="MscS-like_channel"/>
</dbReference>
<evidence type="ECO:0000259" key="12">
    <source>
        <dbReference type="Pfam" id="PF21082"/>
    </source>
</evidence>
<keyword evidence="6 8" id="KW-0472">Membrane</keyword>
<evidence type="ECO:0000256" key="5">
    <source>
        <dbReference type="ARBA" id="ARBA00022989"/>
    </source>
</evidence>
<evidence type="ECO:0000256" key="4">
    <source>
        <dbReference type="ARBA" id="ARBA00022692"/>
    </source>
</evidence>
<keyword evidence="14" id="KW-1185">Reference proteome</keyword>